<evidence type="ECO:0000259" key="22">
    <source>
        <dbReference type="PROSITE" id="PS51977"/>
    </source>
</evidence>
<accession>A0A4S8KGV9</accession>
<feature type="domain" description="WGR" evidence="22">
    <location>
        <begin position="163"/>
        <end position="263"/>
    </location>
</feature>
<keyword evidence="6" id="KW-0548">Nucleotidyltransferase</keyword>
<evidence type="ECO:0000256" key="13">
    <source>
        <dbReference type="ARBA" id="ARBA00023125"/>
    </source>
</evidence>
<dbReference type="CDD" id="cd08001">
    <property type="entry name" value="WGR_PARP1_like"/>
    <property type="match status" value="1"/>
</dbReference>
<reference evidence="23 24" key="1">
    <citation type="journal article" date="2019" name="Nat. Plants">
        <title>Genome sequencing of Musa balbisiana reveals subgenome evolution and function divergence in polyploid bananas.</title>
        <authorList>
            <person name="Yao X."/>
        </authorList>
    </citation>
    <scope>NUCLEOTIDE SEQUENCE [LARGE SCALE GENOMIC DNA]</scope>
    <source>
        <strain evidence="24">cv. DH-PKW</strain>
        <tissue evidence="23">Leaves</tissue>
    </source>
</reference>
<evidence type="ECO:0000256" key="15">
    <source>
        <dbReference type="ARBA" id="ARBA00024347"/>
    </source>
</evidence>
<dbReference type="InterPro" id="IPR008893">
    <property type="entry name" value="WGR_domain"/>
</dbReference>
<dbReference type="PANTHER" id="PTHR10459:SF80">
    <property type="entry name" value="POLY [ADP-RIBOSE] POLYMERASE 1"/>
    <property type="match status" value="1"/>
</dbReference>
<dbReference type="GO" id="GO:0003677">
    <property type="term" value="F:DNA binding"/>
    <property type="evidence" value="ECO:0007669"/>
    <property type="project" value="UniProtKB-KW"/>
</dbReference>
<keyword evidence="13" id="KW-0238">DNA-binding</keyword>
<keyword evidence="14" id="KW-0539">Nucleus</keyword>
<dbReference type="InterPro" id="IPR036616">
    <property type="entry name" value="Poly(ADP-ribose)pol_reg_dom_sf"/>
</dbReference>
<keyword evidence="9" id="KW-0013">ADP-ribosylation</keyword>
<keyword evidence="7" id="KW-0479">Metal-binding</keyword>
<comment type="function">
    <text evidence="16">Involved in the base excision repair (BER) pathway, by catalyzing the poly(ADP-ribosyl)ation of a limited number of acceptor proteins involved in chromatin architecture and in DNA metabolism. This modification follows DNA damages and appears as an obligatory step in a detection/signaling pathway leading to the reparation of DNA strand breaks.</text>
</comment>
<dbReference type="STRING" id="52838.A0A4S8KGV9"/>
<dbReference type="Pfam" id="PF05406">
    <property type="entry name" value="WGR"/>
    <property type="match status" value="1"/>
</dbReference>
<dbReference type="InterPro" id="IPR004102">
    <property type="entry name" value="Poly(ADP-ribose)pol_reg_dom"/>
</dbReference>
<keyword evidence="11" id="KW-0862">Zinc</keyword>
<evidence type="ECO:0000256" key="7">
    <source>
        <dbReference type="ARBA" id="ARBA00022723"/>
    </source>
</evidence>
<evidence type="ECO:0000256" key="11">
    <source>
        <dbReference type="ARBA" id="ARBA00022833"/>
    </source>
</evidence>
<evidence type="ECO:0000256" key="2">
    <source>
        <dbReference type="ARBA" id="ARBA00000459"/>
    </source>
</evidence>
<evidence type="ECO:0000313" key="24">
    <source>
        <dbReference type="Proteomes" id="UP000317650"/>
    </source>
</evidence>
<evidence type="ECO:0000256" key="19">
    <source>
        <dbReference type="SAM" id="MobiDB-lite"/>
    </source>
</evidence>
<organism evidence="23 24">
    <name type="scientific">Musa balbisiana</name>
    <name type="common">Banana</name>
    <dbReference type="NCBI Taxonomy" id="52838"/>
    <lineage>
        <taxon>Eukaryota</taxon>
        <taxon>Viridiplantae</taxon>
        <taxon>Streptophyta</taxon>
        <taxon>Embryophyta</taxon>
        <taxon>Tracheophyta</taxon>
        <taxon>Spermatophyta</taxon>
        <taxon>Magnoliopsida</taxon>
        <taxon>Liliopsida</taxon>
        <taxon>Zingiberales</taxon>
        <taxon>Musaceae</taxon>
        <taxon>Musa</taxon>
    </lineage>
</organism>
<dbReference type="Pfam" id="PF00644">
    <property type="entry name" value="PARP"/>
    <property type="match status" value="2"/>
</dbReference>
<dbReference type="InterPro" id="IPR050800">
    <property type="entry name" value="ARTD/PARP"/>
</dbReference>
<keyword evidence="4 18" id="KW-0328">Glycosyltransferase</keyword>
<feature type="compositionally biased region" description="Polar residues" evidence="19">
    <location>
        <begin position="81"/>
        <end position="96"/>
    </location>
</feature>
<dbReference type="GO" id="GO:0016779">
    <property type="term" value="F:nucleotidyltransferase activity"/>
    <property type="evidence" value="ECO:0007669"/>
    <property type="project" value="UniProtKB-KW"/>
</dbReference>
<evidence type="ECO:0000256" key="3">
    <source>
        <dbReference type="ARBA" id="ARBA00004123"/>
    </source>
</evidence>
<keyword evidence="8" id="KW-0677">Repeat</keyword>
<gene>
    <name evidence="23" type="ORF">C4D60_Mb04t32500</name>
</gene>
<comment type="subcellular location">
    <subcellularLocation>
        <location evidence="3">Nucleus</location>
    </subcellularLocation>
</comment>
<dbReference type="PANTHER" id="PTHR10459">
    <property type="entry name" value="DNA LIGASE"/>
    <property type="match status" value="1"/>
</dbReference>
<dbReference type="CDD" id="cd01437">
    <property type="entry name" value="parp_like"/>
    <property type="match status" value="1"/>
</dbReference>
<evidence type="ECO:0000256" key="4">
    <source>
        <dbReference type="ARBA" id="ARBA00022676"/>
    </source>
</evidence>
<protein>
    <recommendedName>
        <fullName evidence="18">Poly [ADP-ribose] polymerase</fullName>
        <shortName evidence="18">PARP</shortName>
        <ecNumber evidence="18">2.4.2.-</ecNumber>
    </recommendedName>
</protein>
<evidence type="ECO:0000256" key="14">
    <source>
        <dbReference type="ARBA" id="ARBA00023242"/>
    </source>
</evidence>
<evidence type="ECO:0000256" key="8">
    <source>
        <dbReference type="ARBA" id="ARBA00022737"/>
    </source>
</evidence>
<dbReference type="AlphaFoldDB" id="A0A4S8KGV9"/>
<dbReference type="EC" id="2.4.2.-" evidence="18"/>
<comment type="similarity">
    <text evidence="15">Belongs to the ARTD/PARP family.</text>
</comment>
<dbReference type="InterPro" id="IPR012982">
    <property type="entry name" value="PARP1-like_PADR1_Zn_ribbon"/>
</dbReference>
<evidence type="ECO:0000259" key="21">
    <source>
        <dbReference type="PROSITE" id="PS51060"/>
    </source>
</evidence>
<name>A0A4S8KGV9_MUSBA</name>
<dbReference type="GO" id="GO:0140806">
    <property type="term" value="F:NAD+-protein-aspartate ADP-ribosyltransferase activity"/>
    <property type="evidence" value="ECO:0007669"/>
    <property type="project" value="RHEA"/>
</dbReference>
<dbReference type="SUPFAM" id="SSF47587">
    <property type="entry name" value="Domain of poly(ADP-ribose) polymerase"/>
    <property type="match status" value="1"/>
</dbReference>
<comment type="catalytic activity">
    <reaction evidence="1">
        <text>L-aspartyl-[protein] + NAD(+) = 4-O-(ADP-D-ribosyl)-L-aspartyl-[protein] + nicotinamide</text>
        <dbReference type="Rhea" id="RHEA:54424"/>
        <dbReference type="Rhea" id="RHEA-COMP:9867"/>
        <dbReference type="Rhea" id="RHEA-COMP:13832"/>
        <dbReference type="ChEBI" id="CHEBI:17154"/>
        <dbReference type="ChEBI" id="CHEBI:29961"/>
        <dbReference type="ChEBI" id="CHEBI:57540"/>
        <dbReference type="ChEBI" id="CHEBI:138102"/>
    </reaction>
</comment>
<evidence type="ECO:0000256" key="9">
    <source>
        <dbReference type="ARBA" id="ARBA00022765"/>
    </source>
</evidence>
<dbReference type="Gene3D" id="1.20.142.10">
    <property type="entry name" value="Poly(ADP-ribose) polymerase, regulatory domain"/>
    <property type="match status" value="1"/>
</dbReference>
<dbReference type="InterPro" id="IPR012317">
    <property type="entry name" value="Poly(ADP-ribose)pol_cat_dom"/>
</dbReference>
<proteinExistence type="inferred from homology"/>
<dbReference type="GO" id="GO:0070212">
    <property type="term" value="P:protein poly-ADP-ribosylation"/>
    <property type="evidence" value="ECO:0007669"/>
    <property type="project" value="TreeGrafter"/>
</dbReference>
<dbReference type="PROSITE" id="PS51060">
    <property type="entry name" value="PARP_ALPHA_HD"/>
    <property type="match status" value="1"/>
</dbReference>
<keyword evidence="12 18" id="KW-0520">NAD</keyword>
<dbReference type="SMART" id="SM01335">
    <property type="entry name" value="PADR1"/>
    <property type="match status" value="1"/>
</dbReference>
<dbReference type="PROSITE" id="PS52007">
    <property type="entry name" value="PADR1"/>
    <property type="match status" value="1"/>
</dbReference>
<evidence type="ECO:0000256" key="10">
    <source>
        <dbReference type="ARBA" id="ARBA00022771"/>
    </source>
</evidence>
<keyword evidence="5 18" id="KW-0808">Transferase</keyword>
<dbReference type="Pfam" id="PF08063">
    <property type="entry name" value="Zn_ribbon_PADR1"/>
    <property type="match status" value="1"/>
</dbReference>
<dbReference type="EMBL" id="PYDT01000001">
    <property type="protein sequence ID" value="THU74358.1"/>
    <property type="molecule type" value="Genomic_DNA"/>
</dbReference>
<evidence type="ECO:0000256" key="17">
    <source>
        <dbReference type="ARBA" id="ARBA00033987"/>
    </source>
</evidence>
<dbReference type="PROSITE" id="PS51059">
    <property type="entry name" value="PARP_CATALYTIC"/>
    <property type="match status" value="1"/>
</dbReference>
<dbReference type="GO" id="GO:0008270">
    <property type="term" value="F:zinc ion binding"/>
    <property type="evidence" value="ECO:0007669"/>
    <property type="project" value="UniProtKB-KW"/>
</dbReference>
<sequence>MLFGALGTCPICSGSLCYSGGQYRCHGYLSAWSKCSYTTTEPVRLKAKWKIPKETSNGYLIKWFKSQKANKPGRVLPPPSTSKSSGRHATNLSQPSNDEKLENLKVAIAGGSAEDFADLKTKLEAAGVKFHMKIAKETSRSGIVTVRVKGRSAVHEASGLQDTGHILEDGKSIYNTTLNMSDLSTGINSYYILQIIQEDKGSGCYVFRKWGRVGNNKIGGTKLDGMSKSDAIQEFKRLFLEKTGNPWEAWEQKGNFEKQPGRFYPLDIDYGIKQVPKKKDLTNKKSQLAPQLMDLMKMLFNVETYRAAMLEFEINMSEMPLGKLTKKNIQKGFEALTEIQNLVCNSDCDPAIKESLIIDASNRFFTLIPSIHPHVIRHENDVKAKVKMLEALQDIEIASRLVCFDGDDDESLDDKYKKLRCDITPLLHDSEDYQLVEKYLLNTHAPTHKDWTLELEEVFALEREGEFDKFAPRRDTLQNKMLLWHGMLKLFKFGKGIYFADLVSKSAQYCYVDKKDPVGLMLLSEVALGEIYELKKATYMDKPPKGKLSTKGLGKTVPLESEHVKWKDEVIVPCGRPVPSSVRASELLYNEYIVYDTSQVKMQFLLKVRFHHKR</sequence>
<dbReference type="Proteomes" id="UP000317650">
    <property type="component" value="Chromosome 4"/>
</dbReference>
<dbReference type="FunFam" id="1.20.142.10:FF:000002">
    <property type="entry name" value="Poly [ADP-ribose] polymerase"/>
    <property type="match status" value="1"/>
</dbReference>
<dbReference type="Gene3D" id="3.90.228.10">
    <property type="match status" value="2"/>
</dbReference>
<dbReference type="GO" id="GO:0003950">
    <property type="term" value="F:NAD+ poly-ADP-ribosyltransferase activity"/>
    <property type="evidence" value="ECO:0007669"/>
    <property type="project" value="UniProtKB-UniRule"/>
</dbReference>
<dbReference type="GO" id="GO:0005730">
    <property type="term" value="C:nucleolus"/>
    <property type="evidence" value="ECO:0007669"/>
    <property type="project" value="TreeGrafter"/>
</dbReference>
<dbReference type="Gene3D" id="3.90.640.80">
    <property type="match status" value="1"/>
</dbReference>
<dbReference type="PROSITE" id="PS51977">
    <property type="entry name" value="WGR"/>
    <property type="match status" value="1"/>
</dbReference>
<evidence type="ECO:0000256" key="6">
    <source>
        <dbReference type="ARBA" id="ARBA00022695"/>
    </source>
</evidence>
<dbReference type="SUPFAM" id="SSF56399">
    <property type="entry name" value="ADP-ribosylation"/>
    <property type="match status" value="1"/>
</dbReference>
<dbReference type="Pfam" id="PF02877">
    <property type="entry name" value="PARP_reg"/>
    <property type="match status" value="1"/>
</dbReference>
<comment type="catalytic activity">
    <reaction evidence="2">
        <text>L-glutamyl-[protein] + NAD(+) = 5-O-(ADP-D-ribosyl)-L-glutamyl-[protein] + nicotinamide</text>
        <dbReference type="Rhea" id="RHEA:58224"/>
        <dbReference type="Rhea" id="RHEA-COMP:10208"/>
        <dbReference type="Rhea" id="RHEA-COMP:15089"/>
        <dbReference type="ChEBI" id="CHEBI:17154"/>
        <dbReference type="ChEBI" id="CHEBI:29973"/>
        <dbReference type="ChEBI" id="CHEBI:57540"/>
        <dbReference type="ChEBI" id="CHEBI:142540"/>
    </reaction>
</comment>
<evidence type="ECO:0000256" key="16">
    <source>
        <dbReference type="ARBA" id="ARBA00024945"/>
    </source>
</evidence>
<evidence type="ECO:0000313" key="23">
    <source>
        <dbReference type="EMBL" id="THU74358.1"/>
    </source>
</evidence>
<comment type="caution">
    <text evidence="23">The sequence shown here is derived from an EMBL/GenBank/DDBJ whole genome shotgun (WGS) entry which is preliminary data.</text>
</comment>
<keyword evidence="24" id="KW-1185">Reference proteome</keyword>
<evidence type="ECO:0000256" key="1">
    <source>
        <dbReference type="ARBA" id="ARBA00000438"/>
    </source>
</evidence>
<evidence type="ECO:0000256" key="12">
    <source>
        <dbReference type="ARBA" id="ARBA00023027"/>
    </source>
</evidence>
<evidence type="ECO:0000259" key="20">
    <source>
        <dbReference type="PROSITE" id="PS51059"/>
    </source>
</evidence>
<feature type="region of interest" description="Disordered" evidence="19">
    <location>
        <begin position="70"/>
        <end position="96"/>
    </location>
</feature>
<dbReference type="GO" id="GO:0006302">
    <property type="term" value="P:double-strand break repair"/>
    <property type="evidence" value="ECO:0007669"/>
    <property type="project" value="TreeGrafter"/>
</dbReference>
<dbReference type="GO" id="GO:0140807">
    <property type="term" value="F:NAD+-protein-glutamate ADP-ribosyltransferase activity"/>
    <property type="evidence" value="ECO:0007669"/>
    <property type="project" value="RHEA"/>
</dbReference>
<feature type="domain" description="PARP catalytic" evidence="20">
    <location>
        <begin position="410"/>
        <end position="614"/>
    </location>
</feature>
<dbReference type="SUPFAM" id="SSF142921">
    <property type="entry name" value="WGR domain-like"/>
    <property type="match status" value="1"/>
</dbReference>
<comment type="catalytic activity">
    <reaction evidence="17">
        <text>NAD(+) + (ADP-D-ribosyl)n-acceptor = nicotinamide + (ADP-D-ribosyl)n+1-acceptor + H(+).</text>
        <dbReference type="EC" id="2.4.2.30"/>
    </reaction>
</comment>
<dbReference type="SMART" id="SM00773">
    <property type="entry name" value="WGR"/>
    <property type="match status" value="1"/>
</dbReference>
<evidence type="ECO:0000256" key="18">
    <source>
        <dbReference type="RuleBase" id="RU362114"/>
    </source>
</evidence>
<dbReference type="InterPro" id="IPR036930">
    <property type="entry name" value="WGR_dom_sf"/>
</dbReference>
<evidence type="ECO:0000256" key="5">
    <source>
        <dbReference type="ARBA" id="ARBA00022679"/>
    </source>
</evidence>
<feature type="domain" description="PARP alpha-helical" evidence="21">
    <location>
        <begin position="285"/>
        <end position="403"/>
    </location>
</feature>
<keyword evidence="10" id="KW-0863">Zinc-finger</keyword>